<accession>M8CBP3</accession>
<dbReference type="AlphaFoldDB" id="M8CBP3"/>
<proteinExistence type="predicted"/>
<reference evidence="1" key="1">
    <citation type="submission" date="2015-06" db="UniProtKB">
        <authorList>
            <consortium name="EnsemblPlants"/>
        </authorList>
    </citation>
    <scope>IDENTIFICATION</scope>
</reference>
<organism evidence="1">
    <name type="scientific">Aegilops tauschii</name>
    <name type="common">Tausch's goatgrass</name>
    <name type="synonym">Aegilops squarrosa</name>
    <dbReference type="NCBI Taxonomy" id="37682"/>
    <lineage>
        <taxon>Eukaryota</taxon>
        <taxon>Viridiplantae</taxon>
        <taxon>Streptophyta</taxon>
        <taxon>Embryophyta</taxon>
        <taxon>Tracheophyta</taxon>
        <taxon>Spermatophyta</taxon>
        <taxon>Magnoliopsida</taxon>
        <taxon>Liliopsida</taxon>
        <taxon>Poales</taxon>
        <taxon>Poaceae</taxon>
        <taxon>BOP clade</taxon>
        <taxon>Pooideae</taxon>
        <taxon>Triticodae</taxon>
        <taxon>Triticeae</taxon>
        <taxon>Triticinae</taxon>
        <taxon>Aegilops</taxon>
    </lineage>
</organism>
<sequence length="194" mass="20836">MDMLVMVFVLCIVGLLFWVLALGLVGLEASRLPEFSVVMDGFSDLEDHVARTFNLTVVINNFGGKSEACVGGEAVVLYGGVPLAGCGVQDLCVPPKCSTKFHIVAASGGVGLPGELAERMADEKHAGGAVQVEVRVVSPKHRVLRTSGQFYLRHQPSNSEIETTLQMQADNARDFMTITKDGVRRTADPPGFLF</sequence>
<evidence type="ECO:0000313" key="1">
    <source>
        <dbReference type="EnsemblPlants" id="EMT12533"/>
    </source>
</evidence>
<evidence type="ECO:0008006" key="2">
    <source>
        <dbReference type="Google" id="ProtNLM"/>
    </source>
</evidence>
<dbReference type="PANTHER" id="PTHR33994">
    <property type="entry name" value="OS04G0515000 PROTEIN"/>
    <property type="match status" value="1"/>
</dbReference>
<protein>
    <recommendedName>
        <fullName evidence="2">Late embryogenesis abundant protein LEA-2 subgroup domain-containing protein</fullName>
    </recommendedName>
</protein>
<dbReference type="PANTHER" id="PTHR33994:SF32">
    <property type="entry name" value="LATE EMBRYOGENESIS ABUNDANT PROTEIN LEA-2 SUBGROUP DOMAIN-CONTAINING PROTEIN"/>
    <property type="match status" value="1"/>
</dbReference>
<name>M8CBP3_AEGTA</name>
<dbReference type="EnsemblPlants" id="EMT12533">
    <property type="protein sequence ID" value="EMT12533"/>
    <property type="gene ID" value="F775_02113"/>
</dbReference>